<dbReference type="InterPro" id="IPR034139">
    <property type="entry name" value="TOPRIM_OLD"/>
</dbReference>
<dbReference type="RefSeq" id="WP_018360924.1">
    <property type="nucleotide sequence ID" value="NZ_UGTI01000001.1"/>
</dbReference>
<dbReference type="Proteomes" id="UP000254263">
    <property type="component" value="Unassembled WGS sequence"/>
</dbReference>
<protein>
    <submittedName>
        <fullName evidence="3">Chromosome segregation protein</fullName>
    </submittedName>
</protein>
<sequence length="603" mass="69559">MYIKQFKIKNFRVFDEVSLLFNKGINIIIGENNSGKTAIIDALRICLGYGKPDINIYIQESDLHLNPSDPNKCNTEIQFDLIFEIESEIERCCFYDFISQDSENPEFQTIQFHLKYSLEENGRRRFFKRSVWGGDNEGQQIPYEALQEIFYTYLGPLRDAVSGLKPHSYNNKTAQLFNKLTKYRKGDDTINLSDEIKKSLAEKLYSVFESDEYDWKHILCEGKSKVNDHLNGTGILDKSPQIEMNYVGRKFSDVVRGIEIRRPIYTEPVEPRLQKYFEIYQNGLGENNLIFSSVVLGDLMNRCEDSELEIYNALLLEEPEAHLHPQYQNTFFEYLSTLTNRGLQIFITSHSPTITAKSDIDNVKVLQRQGSSVKAFCFNILSEADYTNSNRKYLRKFLDTTKSQMFFANGTILVEGIAEAILLPILSRKFLKPRKIDLEKNGVEIVNIGGVAFEHFAKLYNHDDENKRLFSKCAIITDSDPTADKAMSDRAVIAQGLKKNHLEVTLATNTFEHDLFETSDINRSIMRTVYRSMHPDTQDLQGDFNVEVLMQKLKSNKDKAEFALQLNDRLMREDSFDVPPYIKAAIEFVVPTREISQEMAIEV</sequence>
<dbReference type="InterPro" id="IPR027417">
    <property type="entry name" value="P-loop_NTPase"/>
</dbReference>
<dbReference type="InterPro" id="IPR041685">
    <property type="entry name" value="AAA_GajA/Old/RecF-like"/>
</dbReference>
<gene>
    <name evidence="3" type="ORF">NCTC13100_01050</name>
</gene>
<organism evidence="3 4">
    <name type="scientific">Porphyromonas macacae</name>
    <dbReference type="NCBI Taxonomy" id="28115"/>
    <lineage>
        <taxon>Bacteria</taxon>
        <taxon>Pseudomonadati</taxon>
        <taxon>Bacteroidota</taxon>
        <taxon>Bacteroidia</taxon>
        <taxon>Bacteroidales</taxon>
        <taxon>Porphyromonadaceae</taxon>
        <taxon>Porphyromonas</taxon>
    </lineage>
</organism>
<accession>A0A379DIB8</accession>
<dbReference type="AlphaFoldDB" id="A0A379DIB8"/>
<dbReference type="Pfam" id="PF13175">
    <property type="entry name" value="AAA_15"/>
    <property type="match status" value="1"/>
</dbReference>
<reference evidence="3 4" key="1">
    <citation type="submission" date="2018-06" db="EMBL/GenBank/DDBJ databases">
        <authorList>
            <consortium name="Pathogen Informatics"/>
            <person name="Doyle S."/>
        </authorList>
    </citation>
    <scope>NUCLEOTIDE SEQUENCE [LARGE SCALE GENOMIC DNA]</scope>
    <source>
        <strain evidence="3 4">NCTC13100</strain>
    </source>
</reference>
<name>A0A379DIB8_9PORP</name>
<evidence type="ECO:0000259" key="2">
    <source>
        <dbReference type="Pfam" id="PF20469"/>
    </source>
</evidence>
<dbReference type="CDD" id="cd01026">
    <property type="entry name" value="TOPRIM_OLD"/>
    <property type="match status" value="1"/>
</dbReference>
<dbReference type="SUPFAM" id="SSF52540">
    <property type="entry name" value="P-loop containing nucleoside triphosphate hydrolases"/>
    <property type="match status" value="1"/>
</dbReference>
<dbReference type="PANTHER" id="PTHR43581:SF4">
    <property type="entry name" value="ATP_GTP PHOSPHATASE"/>
    <property type="match status" value="1"/>
</dbReference>
<feature type="domain" description="Endonuclease GajA/Old nuclease/RecF-like AAA" evidence="1">
    <location>
        <begin position="1"/>
        <end position="354"/>
    </location>
</feature>
<evidence type="ECO:0000259" key="1">
    <source>
        <dbReference type="Pfam" id="PF13175"/>
    </source>
</evidence>
<dbReference type="PANTHER" id="PTHR43581">
    <property type="entry name" value="ATP/GTP PHOSPHATASE"/>
    <property type="match status" value="1"/>
</dbReference>
<proteinExistence type="predicted"/>
<feature type="domain" description="OLD protein-like TOPRIM" evidence="2">
    <location>
        <begin position="406"/>
        <end position="480"/>
    </location>
</feature>
<dbReference type="Pfam" id="PF20469">
    <property type="entry name" value="OLD-like_TOPRIM"/>
    <property type="match status" value="1"/>
</dbReference>
<dbReference type="InterPro" id="IPR051396">
    <property type="entry name" value="Bact_Antivir_Def_Nuclease"/>
</dbReference>
<evidence type="ECO:0000313" key="4">
    <source>
        <dbReference type="Proteomes" id="UP000254263"/>
    </source>
</evidence>
<dbReference type="EMBL" id="UGTI01000001">
    <property type="protein sequence ID" value="SUB77902.1"/>
    <property type="molecule type" value="Genomic_DNA"/>
</dbReference>
<dbReference type="Gene3D" id="3.40.50.300">
    <property type="entry name" value="P-loop containing nucleotide triphosphate hydrolases"/>
    <property type="match status" value="1"/>
</dbReference>
<evidence type="ECO:0000313" key="3">
    <source>
        <dbReference type="EMBL" id="SUB77902.1"/>
    </source>
</evidence>